<organism evidence="2 3">
    <name type="scientific">Pleurodeles waltl</name>
    <name type="common">Iberian ribbed newt</name>
    <dbReference type="NCBI Taxonomy" id="8319"/>
    <lineage>
        <taxon>Eukaryota</taxon>
        <taxon>Metazoa</taxon>
        <taxon>Chordata</taxon>
        <taxon>Craniata</taxon>
        <taxon>Vertebrata</taxon>
        <taxon>Euteleostomi</taxon>
        <taxon>Amphibia</taxon>
        <taxon>Batrachia</taxon>
        <taxon>Caudata</taxon>
        <taxon>Salamandroidea</taxon>
        <taxon>Salamandridae</taxon>
        <taxon>Pleurodelinae</taxon>
        <taxon>Pleurodeles</taxon>
    </lineage>
</organism>
<feature type="domain" description="Reverse transcriptase" evidence="1">
    <location>
        <begin position="17"/>
        <end position="92"/>
    </location>
</feature>
<name>A0AAV7PWK9_PLEWA</name>
<dbReference type="Proteomes" id="UP001066276">
    <property type="component" value="Chromosome 7"/>
</dbReference>
<dbReference type="EMBL" id="JANPWB010000011">
    <property type="protein sequence ID" value="KAJ1132420.1"/>
    <property type="molecule type" value="Genomic_DNA"/>
</dbReference>
<protein>
    <recommendedName>
        <fullName evidence="1">Reverse transcriptase domain-containing protein</fullName>
    </recommendedName>
</protein>
<keyword evidence="3" id="KW-1185">Reference proteome</keyword>
<gene>
    <name evidence="2" type="ORF">NDU88_010733</name>
</gene>
<dbReference type="PANTHER" id="PTHR33332">
    <property type="entry name" value="REVERSE TRANSCRIPTASE DOMAIN-CONTAINING PROTEIN"/>
    <property type="match status" value="1"/>
</dbReference>
<evidence type="ECO:0000313" key="2">
    <source>
        <dbReference type="EMBL" id="KAJ1132420.1"/>
    </source>
</evidence>
<dbReference type="InterPro" id="IPR000477">
    <property type="entry name" value="RT_dom"/>
</dbReference>
<accession>A0AAV7PWK9</accession>
<dbReference type="Pfam" id="PF00078">
    <property type="entry name" value="RVT_1"/>
    <property type="match status" value="1"/>
</dbReference>
<dbReference type="AlphaFoldDB" id="A0AAV7PWK9"/>
<comment type="caution">
    <text evidence="2">The sequence shown here is derived from an EMBL/GenBank/DDBJ whole genome shotgun (WGS) entry which is preliminary data.</text>
</comment>
<evidence type="ECO:0000313" key="3">
    <source>
        <dbReference type="Proteomes" id="UP001066276"/>
    </source>
</evidence>
<evidence type="ECO:0000259" key="1">
    <source>
        <dbReference type="Pfam" id="PF00078"/>
    </source>
</evidence>
<sequence length="206" mass="23436">MLNCTPYSGWSASGINPSCFNIFTKDIHKDLKKTNLAFYADDVAIISQSFSDKEAKNPEASLSKISGWYSDWRRNLNTSKTTATLFTRKQIKKATTDPPQWRGDRVESNSSYLDVTLDSKLSWRNHIEKTCQRATTKLAALDPLLRTKSMSIWGKVRAINTIIQPTMTYASPLWSVCKQEYRKPLQILQNKALRIAPSFARTADLH</sequence>
<reference evidence="2" key="1">
    <citation type="journal article" date="2022" name="bioRxiv">
        <title>Sequencing and chromosome-scale assembly of the giantPleurodeles waltlgenome.</title>
        <authorList>
            <person name="Brown T."/>
            <person name="Elewa A."/>
            <person name="Iarovenko S."/>
            <person name="Subramanian E."/>
            <person name="Araus A.J."/>
            <person name="Petzold A."/>
            <person name="Susuki M."/>
            <person name="Suzuki K.-i.T."/>
            <person name="Hayashi T."/>
            <person name="Toyoda A."/>
            <person name="Oliveira C."/>
            <person name="Osipova E."/>
            <person name="Leigh N.D."/>
            <person name="Simon A."/>
            <person name="Yun M.H."/>
        </authorList>
    </citation>
    <scope>NUCLEOTIDE SEQUENCE</scope>
    <source>
        <strain evidence="2">20211129_DDA</strain>
        <tissue evidence="2">Liver</tissue>
    </source>
</reference>
<proteinExistence type="predicted"/>